<evidence type="ECO:0000313" key="3">
    <source>
        <dbReference type="Proteomes" id="UP001231189"/>
    </source>
</evidence>
<dbReference type="InterPro" id="IPR053781">
    <property type="entry name" value="F-box_AtFBL13-like"/>
</dbReference>
<accession>A0AAD8WZ84</accession>
<dbReference type="CDD" id="cd22160">
    <property type="entry name" value="F-box_AtFBL13-like"/>
    <property type="match status" value="1"/>
</dbReference>
<dbReference type="InterPro" id="IPR055302">
    <property type="entry name" value="F-box_dom-containing"/>
</dbReference>
<organism evidence="2 3">
    <name type="scientific">Lolium multiflorum</name>
    <name type="common">Italian ryegrass</name>
    <name type="synonym">Lolium perenne subsp. multiflorum</name>
    <dbReference type="NCBI Taxonomy" id="4521"/>
    <lineage>
        <taxon>Eukaryota</taxon>
        <taxon>Viridiplantae</taxon>
        <taxon>Streptophyta</taxon>
        <taxon>Embryophyta</taxon>
        <taxon>Tracheophyta</taxon>
        <taxon>Spermatophyta</taxon>
        <taxon>Magnoliopsida</taxon>
        <taxon>Liliopsida</taxon>
        <taxon>Poales</taxon>
        <taxon>Poaceae</taxon>
        <taxon>BOP clade</taxon>
        <taxon>Pooideae</taxon>
        <taxon>Poodae</taxon>
        <taxon>Poeae</taxon>
        <taxon>Poeae Chloroplast Group 2 (Poeae type)</taxon>
        <taxon>Loliodinae</taxon>
        <taxon>Loliinae</taxon>
        <taxon>Lolium</taxon>
    </lineage>
</organism>
<dbReference type="SUPFAM" id="SSF81383">
    <property type="entry name" value="F-box domain"/>
    <property type="match status" value="1"/>
</dbReference>
<dbReference type="InterPro" id="IPR036047">
    <property type="entry name" value="F-box-like_dom_sf"/>
</dbReference>
<dbReference type="Proteomes" id="UP001231189">
    <property type="component" value="Unassembled WGS sequence"/>
</dbReference>
<dbReference type="InterPro" id="IPR006566">
    <property type="entry name" value="FBD"/>
</dbReference>
<protein>
    <recommendedName>
        <fullName evidence="1">F-box domain-containing protein</fullName>
    </recommendedName>
</protein>
<dbReference type="EMBL" id="JAUUTY010000002">
    <property type="protein sequence ID" value="KAK1683688.1"/>
    <property type="molecule type" value="Genomic_DNA"/>
</dbReference>
<dbReference type="InterPro" id="IPR032675">
    <property type="entry name" value="LRR_dom_sf"/>
</dbReference>
<dbReference type="Pfam" id="PF24758">
    <property type="entry name" value="LRR_At5g56370"/>
    <property type="match status" value="1"/>
</dbReference>
<dbReference type="InterPro" id="IPR055411">
    <property type="entry name" value="LRR_FXL15/At3g58940/PEG3-like"/>
</dbReference>
<dbReference type="Pfam" id="PF00646">
    <property type="entry name" value="F-box"/>
    <property type="match status" value="1"/>
</dbReference>
<dbReference type="SUPFAM" id="SSF52047">
    <property type="entry name" value="RNI-like"/>
    <property type="match status" value="1"/>
</dbReference>
<dbReference type="Gene3D" id="3.80.10.10">
    <property type="entry name" value="Ribonuclease Inhibitor"/>
    <property type="match status" value="1"/>
</dbReference>
<keyword evidence="3" id="KW-1185">Reference proteome</keyword>
<feature type="domain" description="F-box" evidence="1">
    <location>
        <begin position="70"/>
        <end position="117"/>
    </location>
</feature>
<name>A0AAD8WZ84_LOLMU</name>
<dbReference type="Pfam" id="PF08387">
    <property type="entry name" value="FBD"/>
    <property type="match status" value="1"/>
</dbReference>
<dbReference type="PANTHER" id="PTHR32141">
    <property type="match status" value="1"/>
</dbReference>
<dbReference type="InterPro" id="IPR001810">
    <property type="entry name" value="F-box_dom"/>
</dbReference>
<sequence>MEPQPMIGHSMDALQGILQSRNQSWDPRMLQIGIDVMLIHAYDSLPSLPAYTTAPLSHAAAAASWVPDGVDRIAHLPDPILRDIISRLPVKDAARTAVLASRWRSLWRSAPLVLDDIHLLTGVATGPAGRPRIGDETPGLADAVSRVLATHPGPFRSVHLTCSAMEAHRGEVARWLDALAAKRVQELAFINRPWPLDIRLPATLFRCASLTRLHLGVWKFPDTAAVPRSAAFPNLRELGLFFINMDERDLAFLLDRCPVLETLTMILQIGVSLRLVSRTVRCLQLCMSKVDDVAVVDAPRLEMFLLFMSGMSKTSRIKIGRAPNLRVLGYLEPREHVLEIGNTVISAGTKESPSTVVPSVKILALEVRFAVRKEVKKVPSFLRCFPNLETLHVKSATADEATGKASLKLWKEGGPITCVLRHMKKVVFHEFQGLINEIVFLKFIAENARFLEKMVIVVAYECYSSGEDVNSKLKPLTCAKWVGGTCKLQVFKSPFEGTTGGPVYDIRLASEFSQIADPFDLIYYRESL</sequence>
<gene>
    <name evidence="2" type="ORF">QYE76_044536</name>
</gene>
<evidence type="ECO:0000313" key="2">
    <source>
        <dbReference type="EMBL" id="KAK1683688.1"/>
    </source>
</evidence>
<dbReference type="PROSITE" id="PS50181">
    <property type="entry name" value="FBOX"/>
    <property type="match status" value="1"/>
</dbReference>
<proteinExistence type="predicted"/>
<evidence type="ECO:0000259" key="1">
    <source>
        <dbReference type="PROSITE" id="PS50181"/>
    </source>
</evidence>
<dbReference type="AlphaFoldDB" id="A0AAD8WZ84"/>
<reference evidence="2" key="1">
    <citation type="submission" date="2023-07" db="EMBL/GenBank/DDBJ databases">
        <title>A chromosome-level genome assembly of Lolium multiflorum.</title>
        <authorList>
            <person name="Chen Y."/>
            <person name="Copetti D."/>
            <person name="Kolliker R."/>
            <person name="Studer B."/>
        </authorList>
    </citation>
    <scope>NUCLEOTIDE SEQUENCE</scope>
    <source>
        <strain evidence="2">02402/16</strain>
        <tissue evidence="2">Leaf</tissue>
    </source>
</reference>
<comment type="caution">
    <text evidence="2">The sequence shown here is derived from an EMBL/GenBank/DDBJ whole genome shotgun (WGS) entry which is preliminary data.</text>
</comment>
<dbReference type="PANTHER" id="PTHR32141:SF135">
    <property type="entry name" value="OS09G0516450 PROTEIN"/>
    <property type="match status" value="1"/>
</dbReference>